<dbReference type="Pfam" id="PF05142">
    <property type="entry name" value="DUF702"/>
    <property type="match status" value="1"/>
</dbReference>
<proteinExistence type="predicted"/>
<protein>
    <recommendedName>
        <fullName evidence="4">Electron carrier/iron ion-binding protein</fullName>
    </recommendedName>
</protein>
<dbReference type="PANTHER" id="PTHR35696:SF1">
    <property type="entry name" value="ELECTRON CARRIER_IRON ION-BINDING PROTEIN"/>
    <property type="match status" value="1"/>
</dbReference>
<feature type="region of interest" description="Disordered" evidence="1">
    <location>
        <begin position="92"/>
        <end position="118"/>
    </location>
</feature>
<name>A0A835IY80_9MAGN</name>
<keyword evidence="3" id="KW-1185">Reference proteome</keyword>
<dbReference type="EMBL" id="JADFTS010000001">
    <property type="protein sequence ID" value="KAF9623743.1"/>
    <property type="molecule type" value="Genomic_DNA"/>
</dbReference>
<comment type="caution">
    <text evidence="2">The sequence shown here is derived from an EMBL/GenBank/DDBJ whole genome shotgun (WGS) entry which is preliminary data.</text>
</comment>
<evidence type="ECO:0000313" key="2">
    <source>
        <dbReference type="EMBL" id="KAF9623743.1"/>
    </source>
</evidence>
<dbReference type="OrthoDB" id="1915989at2759"/>
<feature type="compositionally biased region" description="Polar residues" evidence="1">
    <location>
        <begin position="98"/>
        <end position="118"/>
    </location>
</feature>
<evidence type="ECO:0000256" key="1">
    <source>
        <dbReference type="SAM" id="MobiDB-lite"/>
    </source>
</evidence>
<gene>
    <name evidence="2" type="ORF">IFM89_005250</name>
</gene>
<feature type="compositionally biased region" description="Polar residues" evidence="1">
    <location>
        <begin position="25"/>
        <end position="34"/>
    </location>
</feature>
<sequence length="382" mass="42999">MDNPNTPSTSTPPPITTTKISPTSAAVTKSSFPPQQHRDQQTGKNLRGLNKPKCSQCGNVARSRCPFLACKNCCFKAQNPCPIHVLKQNGNLPDKIPAQTSPSVDQKSTDASPPGTSIRASSLRQLSQFNGPQVSLRARRPLTRKDAAAINQWRFSKLKEYKERNIEAENEAFDRYMQNVNLLEEAFLVNSSPERSIADELSVPDPISANKEEDTRRILLGLKAQLRSNPRRVETFRKRVQDIVDQGLRKLGRSVNDDEETGNASDLDGLKEAKRLKSTTSLRAERVSAIDELIDKLNKARNEDDLQSCLQMKSQLFNHHEKAYLTEAEVVDISKEEISEGDLTRMQESILPPRLWSRVEINQESLENIEKHFSSLDQIEDL</sequence>
<dbReference type="PANTHER" id="PTHR35696">
    <property type="entry name" value="ELECTRON CARRIER/IRON ION-BINDING PROTEIN"/>
    <property type="match status" value="1"/>
</dbReference>
<dbReference type="Proteomes" id="UP000631114">
    <property type="component" value="Unassembled WGS sequence"/>
</dbReference>
<evidence type="ECO:0008006" key="4">
    <source>
        <dbReference type="Google" id="ProtNLM"/>
    </source>
</evidence>
<organism evidence="2 3">
    <name type="scientific">Coptis chinensis</name>
    <dbReference type="NCBI Taxonomy" id="261450"/>
    <lineage>
        <taxon>Eukaryota</taxon>
        <taxon>Viridiplantae</taxon>
        <taxon>Streptophyta</taxon>
        <taxon>Embryophyta</taxon>
        <taxon>Tracheophyta</taxon>
        <taxon>Spermatophyta</taxon>
        <taxon>Magnoliopsida</taxon>
        <taxon>Ranunculales</taxon>
        <taxon>Ranunculaceae</taxon>
        <taxon>Coptidoideae</taxon>
        <taxon>Coptis</taxon>
    </lineage>
</organism>
<reference evidence="2 3" key="1">
    <citation type="submission" date="2020-10" db="EMBL/GenBank/DDBJ databases">
        <title>The Coptis chinensis genome and diversification of protoberbering-type alkaloids.</title>
        <authorList>
            <person name="Wang B."/>
            <person name="Shu S."/>
            <person name="Song C."/>
            <person name="Liu Y."/>
        </authorList>
    </citation>
    <scope>NUCLEOTIDE SEQUENCE [LARGE SCALE GENOMIC DNA]</scope>
    <source>
        <strain evidence="2">HL-2020</strain>
        <tissue evidence="2">Leaf</tissue>
    </source>
</reference>
<evidence type="ECO:0000313" key="3">
    <source>
        <dbReference type="Proteomes" id="UP000631114"/>
    </source>
</evidence>
<feature type="region of interest" description="Disordered" evidence="1">
    <location>
        <begin position="1"/>
        <end position="52"/>
    </location>
</feature>
<accession>A0A835IY80</accession>
<dbReference type="AlphaFoldDB" id="A0A835IY80"/>